<dbReference type="EMBL" id="CAJNNW010037446">
    <property type="protein sequence ID" value="CAE8741849.1"/>
    <property type="molecule type" value="Genomic_DNA"/>
</dbReference>
<evidence type="ECO:0000256" key="1">
    <source>
        <dbReference type="SAM" id="MobiDB-lite"/>
    </source>
</evidence>
<protein>
    <submittedName>
        <fullName evidence="3">Uncharacterized protein</fullName>
    </submittedName>
</protein>
<comment type="caution">
    <text evidence="3">The sequence shown here is derived from an EMBL/GenBank/DDBJ whole genome shotgun (WGS) entry which is preliminary data.</text>
</comment>
<evidence type="ECO:0000313" key="6">
    <source>
        <dbReference type="Proteomes" id="UP000654075"/>
    </source>
</evidence>
<name>A0A813H2N0_POLGL</name>
<dbReference type="EMBL" id="CAJNNV010030235">
    <property type="protein sequence ID" value="CAE8631892.1"/>
    <property type="molecule type" value="Genomic_DNA"/>
</dbReference>
<gene>
    <name evidence="3" type="ORF">PGLA1383_LOCUS47893</name>
    <name evidence="4" type="ORF">PGLA2088_LOCUS50694</name>
    <name evidence="5" type="ORF">PGLA2088_LOCUS50695</name>
</gene>
<feature type="signal peptide" evidence="2">
    <location>
        <begin position="1"/>
        <end position="40"/>
    </location>
</feature>
<feature type="chain" id="PRO_5036408879" evidence="2">
    <location>
        <begin position="41"/>
        <end position="79"/>
    </location>
</feature>
<accession>A0A813H2N0</accession>
<dbReference type="Proteomes" id="UP000626109">
    <property type="component" value="Unassembled WGS sequence"/>
</dbReference>
<keyword evidence="2" id="KW-0732">Signal</keyword>
<evidence type="ECO:0000313" key="5">
    <source>
        <dbReference type="EMBL" id="CAE8741849.1"/>
    </source>
</evidence>
<evidence type="ECO:0000313" key="4">
    <source>
        <dbReference type="EMBL" id="CAE8741847.1"/>
    </source>
</evidence>
<sequence>MSPATMFSQGLPLYLRTWTTCLQMMMSWWVSWMRAQPSLSLRLCVLWTLSECAPASKTQLAGSRSSTSRLANAGQTSWS</sequence>
<proteinExistence type="predicted"/>
<dbReference type="AlphaFoldDB" id="A0A813H2N0"/>
<evidence type="ECO:0000256" key="2">
    <source>
        <dbReference type="SAM" id="SignalP"/>
    </source>
</evidence>
<evidence type="ECO:0000313" key="3">
    <source>
        <dbReference type="EMBL" id="CAE8631892.1"/>
    </source>
</evidence>
<dbReference type="EMBL" id="CAJNNW010037446">
    <property type="protein sequence ID" value="CAE8741847.1"/>
    <property type="molecule type" value="Genomic_DNA"/>
</dbReference>
<dbReference type="Proteomes" id="UP000654075">
    <property type="component" value="Unassembled WGS sequence"/>
</dbReference>
<organism evidence="3 6">
    <name type="scientific">Polarella glacialis</name>
    <name type="common">Dinoflagellate</name>
    <dbReference type="NCBI Taxonomy" id="89957"/>
    <lineage>
        <taxon>Eukaryota</taxon>
        <taxon>Sar</taxon>
        <taxon>Alveolata</taxon>
        <taxon>Dinophyceae</taxon>
        <taxon>Suessiales</taxon>
        <taxon>Suessiaceae</taxon>
        <taxon>Polarella</taxon>
    </lineage>
</organism>
<feature type="region of interest" description="Disordered" evidence="1">
    <location>
        <begin position="57"/>
        <end position="79"/>
    </location>
</feature>
<keyword evidence="6" id="KW-1185">Reference proteome</keyword>
<reference evidence="3" key="1">
    <citation type="submission" date="2021-02" db="EMBL/GenBank/DDBJ databases">
        <authorList>
            <person name="Dougan E. K."/>
            <person name="Rhodes N."/>
            <person name="Thang M."/>
            <person name="Chan C."/>
        </authorList>
    </citation>
    <scope>NUCLEOTIDE SEQUENCE</scope>
</reference>